<accession>A0ABY4WZQ3</accession>
<organism evidence="7 8">
    <name type="scientific">Grimontia kaedaensis</name>
    <dbReference type="NCBI Taxonomy" id="2872157"/>
    <lineage>
        <taxon>Bacteria</taxon>
        <taxon>Pseudomonadati</taxon>
        <taxon>Pseudomonadota</taxon>
        <taxon>Gammaproteobacteria</taxon>
        <taxon>Vibrionales</taxon>
        <taxon>Vibrionaceae</taxon>
        <taxon>Grimontia</taxon>
    </lineage>
</organism>
<feature type="transmembrane region" description="Helical" evidence="5">
    <location>
        <begin position="90"/>
        <end position="113"/>
    </location>
</feature>
<reference evidence="7" key="1">
    <citation type="submission" date="2021-08" db="EMBL/GenBank/DDBJ databases">
        <authorList>
            <person name="Sakaguchi M."/>
            <person name="Kikuchi T."/>
            <person name="Urbanczyk H."/>
        </authorList>
    </citation>
    <scope>NUCLEOTIDE SEQUENCE</scope>
    <source>
        <strain evidence="7">020920N</strain>
    </source>
</reference>
<dbReference type="InterPro" id="IPR007267">
    <property type="entry name" value="GtrA_DPMS_TM"/>
</dbReference>
<protein>
    <submittedName>
        <fullName evidence="7">GtrA family protein</fullName>
    </submittedName>
</protein>
<feature type="transmembrane region" description="Helical" evidence="5">
    <location>
        <begin position="66"/>
        <end position="84"/>
    </location>
</feature>
<comment type="subcellular location">
    <subcellularLocation>
        <location evidence="1">Membrane</location>
        <topology evidence="1">Multi-pass membrane protein</topology>
    </subcellularLocation>
</comment>
<evidence type="ECO:0000256" key="3">
    <source>
        <dbReference type="ARBA" id="ARBA00022989"/>
    </source>
</evidence>
<proteinExistence type="predicted"/>
<dbReference type="Proteomes" id="UP001056255">
    <property type="component" value="Chromosome II"/>
</dbReference>
<evidence type="ECO:0000313" key="8">
    <source>
        <dbReference type="Proteomes" id="UP001056255"/>
    </source>
</evidence>
<evidence type="ECO:0000256" key="5">
    <source>
        <dbReference type="SAM" id="Phobius"/>
    </source>
</evidence>
<feature type="transmembrane region" description="Helical" evidence="5">
    <location>
        <begin position="30"/>
        <end position="54"/>
    </location>
</feature>
<evidence type="ECO:0000256" key="2">
    <source>
        <dbReference type="ARBA" id="ARBA00022692"/>
    </source>
</evidence>
<evidence type="ECO:0000256" key="4">
    <source>
        <dbReference type="ARBA" id="ARBA00023136"/>
    </source>
</evidence>
<evidence type="ECO:0000313" key="7">
    <source>
        <dbReference type="EMBL" id="USH04470.1"/>
    </source>
</evidence>
<keyword evidence="3 5" id="KW-1133">Transmembrane helix</keyword>
<sequence>MFRYGIVGIFSTLIHYFTSIFLVSSTSFGFVTSGVIGFLVAYTFSFSFQSLFVFKEKLQLSSAFKFFLVQVVALTCSLGVSEIASGMSDYVRMFVVVMLLPLMAYFIHSIWTFRT</sequence>
<keyword evidence="8" id="KW-1185">Reference proteome</keyword>
<keyword evidence="4 5" id="KW-0472">Membrane</keyword>
<evidence type="ECO:0000256" key="1">
    <source>
        <dbReference type="ARBA" id="ARBA00004141"/>
    </source>
</evidence>
<dbReference type="EMBL" id="CP082276">
    <property type="protein sequence ID" value="USH04470.1"/>
    <property type="molecule type" value="Genomic_DNA"/>
</dbReference>
<keyword evidence="2 5" id="KW-0812">Transmembrane</keyword>
<evidence type="ECO:0000259" key="6">
    <source>
        <dbReference type="Pfam" id="PF04138"/>
    </source>
</evidence>
<feature type="domain" description="GtrA/DPMS transmembrane" evidence="6">
    <location>
        <begin position="3"/>
        <end position="113"/>
    </location>
</feature>
<dbReference type="Pfam" id="PF04138">
    <property type="entry name" value="GtrA_DPMS_TM"/>
    <property type="match status" value="1"/>
</dbReference>
<gene>
    <name evidence="7" type="ORF">K6Q96_22335</name>
</gene>
<name>A0ABY4WZQ3_9GAMM</name>
<feature type="transmembrane region" description="Helical" evidence="5">
    <location>
        <begin position="7"/>
        <end position="24"/>
    </location>
</feature>